<feature type="transmembrane region" description="Helical" evidence="1">
    <location>
        <begin position="38"/>
        <end position="59"/>
    </location>
</feature>
<accession>A0A7V2B1S5</accession>
<comment type="caution">
    <text evidence="2">The sequence shown here is derived from an EMBL/GenBank/DDBJ whole genome shotgun (WGS) entry which is preliminary data.</text>
</comment>
<evidence type="ECO:0000313" key="2">
    <source>
        <dbReference type="EMBL" id="HER96706.1"/>
    </source>
</evidence>
<dbReference type="InterPro" id="IPR032820">
    <property type="entry name" value="ATPase_put"/>
</dbReference>
<protein>
    <submittedName>
        <fullName evidence="2">AtpZ/AtpI family protein</fullName>
    </submittedName>
</protein>
<keyword evidence="1" id="KW-1133">Transmembrane helix</keyword>
<sequence>MQEAMKALAPYMGLGLQLALGMAFFAIGGFLLDRWLGTQPWLLLVGIGLGLVAVFAKLWQVGVRSRGHLEPPRSSGDAPS</sequence>
<name>A0A7V2B1S5_RHOMR</name>
<dbReference type="AlphaFoldDB" id="A0A7V2B1S5"/>
<keyword evidence="1" id="KW-0812">Transmembrane</keyword>
<keyword evidence="1" id="KW-0472">Membrane</keyword>
<feature type="transmembrane region" description="Helical" evidence="1">
    <location>
        <begin position="12"/>
        <end position="32"/>
    </location>
</feature>
<reference evidence="2" key="1">
    <citation type="journal article" date="2020" name="mSystems">
        <title>Genome- and Community-Level Interaction Insights into Carbon Utilization and Element Cycling Functions of Hydrothermarchaeota in Hydrothermal Sediment.</title>
        <authorList>
            <person name="Zhou Z."/>
            <person name="Liu Y."/>
            <person name="Xu W."/>
            <person name="Pan J."/>
            <person name="Luo Z.H."/>
            <person name="Li M."/>
        </authorList>
    </citation>
    <scope>NUCLEOTIDE SEQUENCE [LARGE SCALE GENOMIC DNA]</scope>
    <source>
        <strain evidence="2">SpSt-143</strain>
    </source>
</reference>
<dbReference type="EMBL" id="DSGB01000006">
    <property type="protein sequence ID" value="HER96706.1"/>
    <property type="molecule type" value="Genomic_DNA"/>
</dbReference>
<gene>
    <name evidence="2" type="ORF">ENO59_09365</name>
</gene>
<dbReference type="Pfam" id="PF09527">
    <property type="entry name" value="ATPase_gene1"/>
    <property type="match status" value="1"/>
</dbReference>
<proteinExistence type="predicted"/>
<organism evidence="2">
    <name type="scientific">Rhodothermus marinus</name>
    <name type="common">Rhodothermus obamensis</name>
    <dbReference type="NCBI Taxonomy" id="29549"/>
    <lineage>
        <taxon>Bacteria</taxon>
        <taxon>Pseudomonadati</taxon>
        <taxon>Rhodothermota</taxon>
        <taxon>Rhodothermia</taxon>
        <taxon>Rhodothermales</taxon>
        <taxon>Rhodothermaceae</taxon>
        <taxon>Rhodothermus</taxon>
    </lineage>
</organism>
<evidence type="ECO:0000256" key="1">
    <source>
        <dbReference type="SAM" id="Phobius"/>
    </source>
</evidence>